<organism evidence="1 2">
    <name type="scientific">Allacma fusca</name>
    <dbReference type="NCBI Taxonomy" id="39272"/>
    <lineage>
        <taxon>Eukaryota</taxon>
        <taxon>Metazoa</taxon>
        <taxon>Ecdysozoa</taxon>
        <taxon>Arthropoda</taxon>
        <taxon>Hexapoda</taxon>
        <taxon>Collembola</taxon>
        <taxon>Symphypleona</taxon>
        <taxon>Sminthuridae</taxon>
        <taxon>Allacma</taxon>
    </lineage>
</organism>
<protein>
    <submittedName>
        <fullName evidence="1">Uncharacterized protein</fullName>
    </submittedName>
</protein>
<dbReference type="EMBL" id="CAJVCH010005851">
    <property type="protein sequence ID" value="CAG7659177.1"/>
    <property type="molecule type" value="Genomic_DNA"/>
</dbReference>
<evidence type="ECO:0000313" key="1">
    <source>
        <dbReference type="EMBL" id="CAG7659177.1"/>
    </source>
</evidence>
<dbReference type="AlphaFoldDB" id="A0A8J2J3B7"/>
<proteinExistence type="predicted"/>
<dbReference type="Proteomes" id="UP000708208">
    <property type="component" value="Unassembled WGS sequence"/>
</dbReference>
<accession>A0A8J2J3B7</accession>
<name>A0A8J2J3B7_9HEXA</name>
<gene>
    <name evidence="1" type="ORF">AFUS01_LOCUS1054</name>
</gene>
<comment type="caution">
    <text evidence="1">The sequence shown here is derived from an EMBL/GenBank/DDBJ whole genome shotgun (WGS) entry which is preliminary data.</text>
</comment>
<evidence type="ECO:0000313" key="2">
    <source>
        <dbReference type="Proteomes" id="UP000708208"/>
    </source>
</evidence>
<feature type="non-terminal residue" evidence="1">
    <location>
        <position position="1"/>
    </location>
</feature>
<keyword evidence="2" id="KW-1185">Reference proteome</keyword>
<sequence length="55" mass="5903">LLADCETIKCGTSGWWAEPTKCRGGKWRDQLTGRDGIGELVQVAGRDRKGPSGGK</sequence>
<reference evidence="1" key="1">
    <citation type="submission" date="2021-06" db="EMBL/GenBank/DDBJ databases">
        <authorList>
            <person name="Hodson N. C."/>
            <person name="Mongue J. A."/>
            <person name="Jaron S. K."/>
        </authorList>
    </citation>
    <scope>NUCLEOTIDE SEQUENCE</scope>
</reference>